<sequence>MGLHLSCHQSVTKSRIQSASFSFYPFYSSLPPLSASNPLLYLGSGNAYNSVEENIQDCFNWRTWHAHVLVPSRLYKSPGALLLISISCFLLLYRESGRSVSKNCRLDGTAGSIRIVYYCIEFGYFYYIHSSILFIHPFIYTILYEIAPHNKPTPVLTHPSNFTFFEIKPSTFPLIWIYSFFTHHRSTFFISLSRHLHSFQNTRNSLKESSSHDLSVQVQLTRKFQENPTRKLTYTHPSTSIKMRSSIAIASLCVAFASASPIVKKGLEIAAPAKQIIETQVDIVTDVVMVTVTGEPVIVTAGVAPTQPPVIVTVSAPGYYQPRPHRHSHSHSQAAASPAPTSNSPYVVVVTETQTPSYVAPAPTSEAPAPTSEAPVTTSSVAPVTTEAAKVITYPASSAPAAETTPTAAATDALSPTAVTSHNDARASHKASAMSWNQTLADYALQEGSCTQFAHDLTAGGGGYGQNIAVAGNSNSAAYTTEGALADAIKEWYAEESLYGSLYGVASPSESVGDFLHFTQMVWQGSHQVGCAVKTCGTDNSIYPGMYIWYSVCNYYPAGNVIGEFATNVLA</sequence>
<gene>
    <name evidence="4" type="ORF">EYC80_008821</name>
</gene>
<feature type="transmembrane region" description="Helical" evidence="2">
    <location>
        <begin position="124"/>
        <end position="144"/>
    </location>
</feature>
<protein>
    <recommendedName>
        <fullName evidence="3">SCP domain-containing protein</fullName>
    </recommendedName>
</protein>
<dbReference type="SMART" id="SM00198">
    <property type="entry name" value="SCP"/>
    <property type="match status" value="1"/>
</dbReference>
<keyword evidence="5" id="KW-1185">Reference proteome</keyword>
<dbReference type="PRINTS" id="PR00837">
    <property type="entry name" value="V5TPXLIKE"/>
</dbReference>
<feature type="domain" description="SCP" evidence="3">
    <location>
        <begin position="412"/>
        <end position="563"/>
    </location>
</feature>
<comment type="caution">
    <text evidence="4">The sequence shown here is derived from an EMBL/GenBank/DDBJ whole genome shotgun (WGS) entry which is preliminary data.</text>
</comment>
<feature type="transmembrane region" description="Helical" evidence="2">
    <location>
        <begin position="74"/>
        <end position="93"/>
    </location>
</feature>
<feature type="compositionally biased region" description="Low complexity" evidence="1">
    <location>
        <begin position="398"/>
        <end position="418"/>
    </location>
</feature>
<evidence type="ECO:0000313" key="4">
    <source>
        <dbReference type="EMBL" id="KAB8296008.1"/>
    </source>
</evidence>
<evidence type="ECO:0000259" key="3">
    <source>
        <dbReference type="SMART" id="SM00198"/>
    </source>
</evidence>
<proteinExistence type="predicted"/>
<dbReference type="OrthoDB" id="337038at2759"/>
<evidence type="ECO:0000256" key="1">
    <source>
        <dbReference type="SAM" id="MobiDB-lite"/>
    </source>
</evidence>
<feature type="region of interest" description="Disordered" evidence="1">
    <location>
        <begin position="358"/>
        <end position="381"/>
    </location>
</feature>
<feature type="compositionally biased region" description="Low complexity" evidence="1">
    <location>
        <begin position="331"/>
        <end position="340"/>
    </location>
</feature>
<keyword evidence="2" id="KW-0812">Transmembrane</keyword>
<dbReference type="Gene3D" id="3.40.33.10">
    <property type="entry name" value="CAP"/>
    <property type="match status" value="1"/>
</dbReference>
<dbReference type="PANTHER" id="PTHR10334">
    <property type="entry name" value="CYSTEINE-RICH SECRETORY PROTEIN-RELATED"/>
    <property type="match status" value="1"/>
</dbReference>
<dbReference type="SUPFAM" id="SSF55797">
    <property type="entry name" value="PR-1-like"/>
    <property type="match status" value="1"/>
</dbReference>
<dbReference type="InterPro" id="IPR001283">
    <property type="entry name" value="CRISP-related"/>
</dbReference>
<feature type="region of interest" description="Disordered" evidence="1">
    <location>
        <begin position="321"/>
        <end position="343"/>
    </location>
</feature>
<accession>A0A5N6K1H8</accession>
<evidence type="ECO:0000256" key="2">
    <source>
        <dbReference type="SAM" id="Phobius"/>
    </source>
</evidence>
<feature type="compositionally biased region" description="Low complexity" evidence="1">
    <location>
        <begin position="359"/>
        <end position="381"/>
    </location>
</feature>
<dbReference type="AlphaFoldDB" id="A0A5N6K1H8"/>
<organism evidence="4 5">
    <name type="scientific">Monilinia laxa</name>
    <name type="common">Brown rot fungus</name>
    <name type="synonym">Sclerotinia laxa</name>
    <dbReference type="NCBI Taxonomy" id="61186"/>
    <lineage>
        <taxon>Eukaryota</taxon>
        <taxon>Fungi</taxon>
        <taxon>Dikarya</taxon>
        <taxon>Ascomycota</taxon>
        <taxon>Pezizomycotina</taxon>
        <taxon>Leotiomycetes</taxon>
        <taxon>Helotiales</taxon>
        <taxon>Sclerotiniaceae</taxon>
        <taxon>Monilinia</taxon>
    </lineage>
</organism>
<name>A0A5N6K1H8_MONLA</name>
<evidence type="ECO:0000313" key="5">
    <source>
        <dbReference type="Proteomes" id="UP000326757"/>
    </source>
</evidence>
<keyword evidence="2" id="KW-0472">Membrane</keyword>
<dbReference type="InterPro" id="IPR035940">
    <property type="entry name" value="CAP_sf"/>
</dbReference>
<keyword evidence="2" id="KW-1133">Transmembrane helix</keyword>
<reference evidence="4 5" key="1">
    <citation type="submission" date="2019-06" db="EMBL/GenBank/DDBJ databases">
        <title>Genome Sequence of the Brown Rot Fungal Pathogen Monilinia laxa.</title>
        <authorList>
            <person name="De Miccolis Angelini R.M."/>
            <person name="Landi L."/>
            <person name="Abate D."/>
            <person name="Pollastro S."/>
            <person name="Romanazzi G."/>
            <person name="Faretra F."/>
        </authorList>
    </citation>
    <scope>NUCLEOTIDE SEQUENCE [LARGE SCALE GENOMIC DNA]</scope>
    <source>
        <strain evidence="4 5">Mlax316</strain>
    </source>
</reference>
<dbReference type="Pfam" id="PF00188">
    <property type="entry name" value="CAP"/>
    <property type="match status" value="1"/>
</dbReference>
<feature type="region of interest" description="Disordered" evidence="1">
    <location>
        <begin position="398"/>
        <end position="426"/>
    </location>
</feature>
<dbReference type="EMBL" id="VIGI01000009">
    <property type="protein sequence ID" value="KAB8296008.1"/>
    <property type="molecule type" value="Genomic_DNA"/>
</dbReference>
<dbReference type="Proteomes" id="UP000326757">
    <property type="component" value="Unassembled WGS sequence"/>
</dbReference>
<dbReference type="InterPro" id="IPR014044">
    <property type="entry name" value="CAP_dom"/>
</dbReference>